<reference evidence="14" key="1">
    <citation type="journal article" date="2022" name="bioRxiv">
        <title>Sequencing and chromosome-scale assembly of the giantPleurodeles waltlgenome.</title>
        <authorList>
            <person name="Brown T."/>
            <person name="Elewa A."/>
            <person name="Iarovenko S."/>
            <person name="Subramanian E."/>
            <person name="Araus A.J."/>
            <person name="Petzold A."/>
            <person name="Susuki M."/>
            <person name="Suzuki K.-i.T."/>
            <person name="Hayashi T."/>
            <person name="Toyoda A."/>
            <person name="Oliveira C."/>
            <person name="Osipova E."/>
            <person name="Leigh N.D."/>
            <person name="Simon A."/>
            <person name="Yun M.H."/>
        </authorList>
    </citation>
    <scope>NUCLEOTIDE SEQUENCE</scope>
    <source>
        <strain evidence="14">20211129_DDA</strain>
        <tissue evidence="14">Liver</tissue>
    </source>
</reference>
<keyword evidence="5 11" id="KW-0863">Zinc-finger</keyword>
<dbReference type="InterPro" id="IPR048408">
    <property type="entry name" value="ZNF512_C2HC"/>
</dbReference>
<keyword evidence="9" id="KW-0804">Transcription</keyword>
<feature type="region of interest" description="Disordered" evidence="12">
    <location>
        <begin position="459"/>
        <end position="489"/>
    </location>
</feature>
<evidence type="ECO:0000256" key="12">
    <source>
        <dbReference type="SAM" id="MobiDB-lite"/>
    </source>
</evidence>
<evidence type="ECO:0000256" key="1">
    <source>
        <dbReference type="ARBA" id="ARBA00004123"/>
    </source>
</evidence>
<evidence type="ECO:0000313" key="15">
    <source>
        <dbReference type="Proteomes" id="UP001066276"/>
    </source>
</evidence>
<dbReference type="PANTHER" id="PTHR22979">
    <property type="entry name" value="ZINC FINGER PROTEIN-RELATED"/>
    <property type="match status" value="1"/>
</dbReference>
<dbReference type="Proteomes" id="UP001066276">
    <property type="component" value="Chromosome 7"/>
</dbReference>
<dbReference type="SMART" id="SM00355">
    <property type="entry name" value="ZnF_C2H2"/>
    <property type="match status" value="5"/>
</dbReference>
<comment type="subcellular location">
    <subcellularLocation>
        <location evidence="1">Nucleus</location>
    </subcellularLocation>
</comment>
<dbReference type="PROSITE" id="PS50157">
    <property type="entry name" value="ZINC_FINGER_C2H2_2"/>
    <property type="match status" value="4"/>
</dbReference>
<keyword evidence="10" id="KW-0539">Nucleus</keyword>
<comment type="caution">
    <text evidence="14">The sequence shown here is derived from an EMBL/GenBank/DDBJ whole genome shotgun (WGS) entry which is preliminary data.</text>
</comment>
<sequence length="721" mass="82214">MANTYYGGGRRRGFAFSKTRAPRESPGRDPYGHSGYEPPRMGSSGIEKTEGKKKGRPKSDNLDLRDIPGAFSEKLTYSCRFCKAVFASKTRLEKHRAWNHPDKQPTDIRAWNQVQKLPDRGSSTKRFSESAISFTKHTKQARMEKLLSKRRPENGEFMPETHGCKESRRSVVDIAESYRELKQDGGSLSPEEEEDPERMRHRRKQKTPKKFTGEQPSISGTFGLKGMQASISKQTVTDGQFLVLGGVIRMHLPGKHRVDSARGLLKAEEKGKAGRPMKLEGFSQRAEIRRRPLGLSARREVAIYTPGSIEDKWQREIAEKGEVLCSNCKCVTRKTILGLRKHMDVCQKLQDALKCQHCRKQFKSKAGLSYHTMAEHINKPDVMHAEGLSEIEERERLRKVLKQLGKLKCPNEGCAATFTSLMGYQYHQKRCGKEPSELEKPVFACRHCEKTYKSKAGHDYHVRSEHTVPSEEPQENLEDESAEDFERTPSGRIRRRSAQVAVFHLQEIAEDELAKDWNKRRMKDDLVPDTKLLNYIRPGLPTFHPRLLENWKNEVKEQGQIMCPNHCCQAIYSSVSGLKAHLASCNKGELSIGKYRCLLCFKEFSSESGVKYHILKTHSQNWFRTSIGAVSTRKYQEPDSKIKERQKSTPGKKRGRKPKQRLLLNFPGHGQESVAAKTNHHKSVNATSWEVSNSRSSESREKINMPFGIRRGLGTSKLPEK</sequence>
<feature type="domain" description="C2H2-type" evidence="13">
    <location>
        <begin position="595"/>
        <end position="619"/>
    </location>
</feature>
<feature type="domain" description="C2H2-type" evidence="13">
    <location>
        <begin position="353"/>
        <end position="381"/>
    </location>
</feature>
<dbReference type="GO" id="GO:0003677">
    <property type="term" value="F:DNA binding"/>
    <property type="evidence" value="ECO:0007669"/>
    <property type="project" value="UniProtKB-KW"/>
</dbReference>
<evidence type="ECO:0000313" key="14">
    <source>
        <dbReference type="EMBL" id="KAJ1122804.1"/>
    </source>
</evidence>
<evidence type="ECO:0000256" key="9">
    <source>
        <dbReference type="ARBA" id="ARBA00023163"/>
    </source>
</evidence>
<feature type="region of interest" description="Disordered" evidence="12">
    <location>
        <begin position="179"/>
        <end position="219"/>
    </location>
</feature>
<keyword evidence="8" id="KW-0238">DNA-binding</keyword>
<dbReference type="Gene3D" id="3.30.160.60">
    <property type="entry name" value="Classic Zinc Finger"/>
    <property type="match status" value="3"/>
</dbReference>
<proteinExistence type="inferred from homology"/>
<feature type="compositionally biased region" description="Basic residues" evidence="12">
    <location>
        <begin position="650"/>
        <end position="660"/>
    </location>
</feature>
<feature type="compositionally biased region" description="Basic and acidic residues" evidence="12">
    <location>
        <begin position="47"/>
        <end position="65"/>
    </location>
</feature>
<evidence type="ECO:0000256" key="7">
    <source>
        <dbReference type="ARBA" id="ARBA00023015"/>
    </source>
</evidence>
<evidence type="ECO:0000256" key="4">
    <source>
        <dbReference type="ARBA" id="ARBA00022737"/>
    </source>
</evidence>
<evidence type="ECO:0000256" key="10">
    <source>
        <dbReference type="ARBA" id="ARBA00023242"/>
    </source>
</evidence>
<keyword evidence="6" id="KW-0862">Zinc</keyword>
<feature type="compositionally biased region" description="Basic and acidic residues" evidence="12">
    <location>
        <begin position="21"/>
        <end position="31"/>
    </location>
</feature>
<dbReference type="GO" id="GO:0008270">
    <property type="term" value="F:zinc ion binding"/>
    <property type="evidence" value="ECO:0007669"/>
    <property type="project" value="UniProtKB-KW"/>
</dbReference>
<evidence type="ECO:0000259" key="13">
    <source>
        <dbReference type="PROSITE" id="PS50157"/>
    </source>
</evidence>
<evidence type="ECO:0000256" key="6">
    <source>
        <dbReference type="ARBA" id="ARBA00022833"/>
    </source>
</evidence>
<organism evidence="14 15">
    <name type="scientific">Pleurodeles waltl</name>
    <name type="common">Iberian ribbed newt</name>
    <dbReference type="NCBI Taxonomy" id="8319"/>
    <lineage>
        <taxon>Eukaryota</taxon>
        <taxon>Metazoa</taxon>
        <taxon>Chordata</taxon>
        <taxon>Craniata</taxon>
        <taxon>Vertebrata</taxon>
        <taxon>Euteleostomi</taxon>
        <taxon>Amphibia</taxon>
        <taxon>Batrachia</taxon>
        <taxon>Caudata</taxon>
        <taxon>Salamandroidea</taxon>
        <taxon>Salamandridae</taxon>
        <taxon>Pleurodelinae</taxon>
        <taxon>Pleurodeles</taxon>
    </lineage>
</organism>
<feature type="region of interest" description="Disordered" evidence="12">
    <location>
        <begin position="634"/>
        <end position="721"/>
    </location>
</feature>
<evidence type="ECO:0000256" key="2">
    <source>
        <dbReference type="ARBA" id="ARBA00006991"/>
    </source>
</evidence>
<dbReference type="InterPro" id="IPR052274">
    <property type="entry name" value="Krueppel_C2H2_Zn-finger"/>
</dbReference>
<protein>
    <recommendedName>
        <fullName evidence="13">C2H2-type domain-containing protein</fullName>
    </recommendedName>
</protein>
<evidence type="ECO:0000256" key="5">
    <source>
        <dbReference type="ARBA" id="ARBA00022771"/>
    </source>
</evidence>
<keyword evidence="3" id="KW-0479">Metal-binding</keyword>
<gene>
    <name evidence="14" type="ORF">NDU88_001277</name>
</gene>
<feature type="domain" description="C2H2-type" evidence="13">
    <location>
        <begin position="443"/>
        <end position="471"/>
    </location>
</feature>
<dbReference type="FunFam" id="3.30.160.60:FF:000177">
    <property type="entry name" value="Zinc finger protein 512"/>
    <property type="match status" value="1"/>
</dbReference>
<name>A0AAV7P501_PLEWA</name>
<dbReference type="AlphaFoldDB" id="A0AAV7P501"/>
<feature type="domain" description="C2H2-type" evidence="13">
    <location>
        <begin position="77"/>
        <end position="105"/>
    </location>
</feature>
<evidence type="ECO:0000256" key="8">
    <source>
        <dbReference type="ARBA" id="ARBA00023125"/>
    </source>
</evidence>
<keyword evidence="15" id="KW-1185">Reference proteome</keyword>
<dbReference type="EMBL" id="JANPWB010000011">
    <property type="protein sequence ID" value="KAJ1122804.1"/>
    <property type="molecule type" value="Genomic_DNA"/>
</dbReference>
<dbReference type="PANTHER" id="PTHR22979:SF3">
    <property type="entry name" value="ZINC FINGER PROTEIN 512B"/>
    <property type="match status" value="1"/>
</dbReference>
<dbReference type="PROSITE" id="PS00028">
    <property type="entry name" value="ZINC_FINGER_C2H2_1"/>
    <property type="match status" value="4"/>
</dbReference>
<dbReference type="Pfam" id="PF21276">
    <property type="entry name" value="ZNF512_C2HC"/>
    <property type="match status" value="2"/>
</dbReference>
<feature type="compositionally biased region" description="Basic and acidic residues" evidence="12">
    <location>
        <begin position="459"/>
        <end position="469"/>
    </location>
</feature>
<keyword evidence="7" id="KW-0805">Transcription regulation</keyword>
<evidence type="ECO:0000256" key="3">
    <source>
        <dbReference type="ARBA" id="ARBA00022723"/>
    </source>
</evidence>
<dbReference type="SUPFAM" id="SSF57667">
    <property type="entry name" value="beta-beta-alpha zinc fingers"/>
    <property type="match status" value="6"/>
</dbReference>
<feature type="compositionally biased region" description="Acidic residues" evidence="12">
    <location>
        <begin position="472"/>
        <end position="483"/>
    </location>
</feature>
<comment type="similarity">
    <text evidence="2">Belongs to the krueppel C2H2-type zinc-finger protein family.</text>
</comment>
<feature type="region of interest" description="Disordered" evidence="12">
    <location>
        <begin position="1"/>
        <end position="65"/>
    </location>
</feature>
<dbReference type="InterPro" id="IPR036236">
    <property type="entry name" value="Znf_C2H2_sf"/>
</dbReference>
<dbReference type="InterPro" id="IPR013087">
    <property type="entry name" value="Znf_C2H2_type"/>
</dbReference>
<feature type="compositionally biased region" description="Basic residues" evidence="12">
    <location>
        <begin position="199"/>
        <end position="209"/>
    </location>
</feature>
<keyword evidence="4" id="KW-0677">Repeat</keyword>
<feature type="compositionally biased region" description="Basic and acidic residues" evidence="12">
    <location>
        <begin position="634"/>
        <end position="647"/>
    </location>
</feature>
<dbReference type="GO" id="GO:0005634">
    <property type="term" value="C:nucleus"/>
    <property type="evidence" value="ECO:0007669"/>
    <property type="project" value="UniProtKB-SubCell"/>
</dbReference>
<dbReference type="FunFam" id="3.30.160.60:FF:000270">
    <property type="entry name" value="Zinc finger protein 512"/>
    <property type="match status" value="1"/>
</dbReference>
<accession>A0AAV7P501</accession>
<evidence type="ECO:0000256" key="11">
    <source>
        <dbReference type="PROSITE-ProRule" id="PRU00042"/>
    </source>
</evidence>